<evidence type="ECO:0000259" key="1">
    <source>
        <dbReference type="Pfam" id="PF03781"/>
    </source>
</evidence>
<dbReference type="AlphaFoldDB" id="F4KQ77"/>
<feature type="domain" description="Sulfatase-modifying factor enzyme-like" evidence="1">
    <location>
        <begin position="28"/>
        <end position="264"/>
    </location>
</feature>
<dbReference type="InterPro" id="IPR042095">
    <property type="entry name" value="SUMF_sf"/>
</dbReference>
<reference key="2">
    <citation type="submission" date="2011-04" db="EMBL/GenBank/DDBJ databases">
        <title>Complete sequence of chromosome of Haliscomenobacter hydrossis DSM 1100.</title>
        <authorList>
            <consortium name="US DOE Joint Genome Institute (JGI-PGF)"/>
            <person name="Lucas S."/>
            <person name="Han J."/>
            <person name="Lapidus A."/>
            <person name="Bruce D."/>
            <person name="Goodwin L."/>
            <person name="Pitluck S."/>
            <person name="Peters L."/>
            <person name="Kyrpides N."/>
            <person name="Mavromatis K."/>
            <person name="Ivanova N."/>
            <person name="Ovchinnikova G."/>
            <person name="Pagani I."/>
            <person name="Daligault H."/>
            <person name="Detter J.C."/>
            <person name="Han C."/>
            <person name="Land M."/>
            <person name="Hauser L."/>
            <person name="Markowitz V."/>
            <person name="Cheng J.-F."/>
            <person name="Hugenholtz P."/>
            <person name="Woyke T."/>
            <person name="Wu D."/>
            <person name="Verbarg S."/>
            <person name="Frueling A."/>
            <person name="Brambilla E."/>
            <person name="Klenk H.-P."/>
            <person name="Eisen J.A."/>
        </authorList>
    </citation>
    <scope>NUCLEOTIDE SEQUENCE</scope>
    <source>
        <strain>DSM 1100</strain>
    </source>
</reference>
<dbReference type="RefSeq" id="WP_013768757.1">
    <property type="nucleotide sequence ID" value="NC_015510.1"/>
</dbReference>
<dbReference type="GO" id="GO:0120147">
    <property type="term" value="F:formylglycine-generating oxidase activity"/>
    <property type="evidence" value="ECO:0007669"/>
    <property type="project" value="TreeGrafter"/>
</dbReference>
<dbReference type="InterPro" id="IPR005532">
    <property type="entry name" value="SUMF_dom"/>
</dbReference>
<keyword evidence="3" id="KW-1185">Reference proteome</keyword>
<dbReference type="InterPro" id="IPR051043">
    <property type="entry name" value="Sulfatase_Mod_Factor_Kinase"/>
</dbReference>
<gene>
    <name evidence="2" type="ordered locus">Halhy_6420</name>
</gene>
<dbReference type="Proteomes" id="UP000008461">
    <property type="component" value="Chromosome"/>
</dbReference>
<name>F4KQ77_HALH1</name>
<dbReference type="KEGG" id="hhy:Halhy_6420"/>
<proteinExistence type="predicted"/>
<reference evidence="2 3" key="1">
    <citation type="journal article" date="2011" name="Stand. Genomic Sci.">
        <title>Complete genome sequence of Haliscomenobacter hydrossis type strain (O).</title>
        <authorList>
            <consortium name="US DOE Joint Genome Institute (JGI-PGF)"/>
            <person name="Daligault H."/>
            <person name="Lapidus A."/>
            <person name="Zeytun A."/>
            <person name="Nolan M."/>
            <person name="Lucas S."/>
            <person name="Del Rio T.G."/>
            <person name="Tice H."/>
            <person name="Cheng J.F."/>
            <person name="Tapia R."/>
            <person name="Han C."/>
            <person name="Goodwin L."/>
            <person name="Pitluck S."/>
            <person name="Liolios K."/>
            <person name="Pagani I."/>
            <person name="Ivanova N."/>
            <person name="Huntemann M."/>
            <person name="Mavromatis K."/>
            <person name="Mikhailova N."/>
            <person name="Pati A."/>
            <person name="Chen A."/>
            <person name="Palaniappan K."/>
            <person name="Land M."/>
            <person name="Hauser L."/>
            <person name="Brambilla E.M."/>
            <person name="Rohde M."/>
            <person name="Verbarg S."/>
            <person name="Goker M."/>
            <person name="Bristow J."/>
            <person name="Eisen J.A."/>
            <person name="Markowitz V."/>
            <person name="Hugenholtz P."/>
            <person name="Kyrpides N.C."/>
            <person name="Klenk H.P."/>
            <person name="Woyke T."/>
        </authorList>
    </citation>
    <scope>NUCLEOTIDE SEQUENCE [LARGE SCALE GENOMIC DNA]</scope>
    <source>
        <strain evidence="3">ATCC 27775 / DSM 1100 / LMG 10767 / O</strain>
    </source>
</reference>
<dbReference type="Pfam" id="PF03781">
    <property type="entry name" value="FGE-sulfatase"/>
    <property type="match status" value="1"/>
</dbReference>
<protein>
    <submittedName>
        <fullName evidence="2">Sulphatase-modifying factor protein</fullName>
    </submittedName>
</protein>
<organism evidence="2 3">
    <name type="scientific">Haliscomenobacter hydrossis (strain ATCC 27775 / DSM 1100 / LMG 10767 / O)</name>
    <dbReference type="NCBI Taxonomy" id="760192"/>
    <lineage>
        <taxon>Bacteria</taxon>
        <taxon>Pseudomonadati</taxon>
        <taxon>Bacteroidota</taxon>
        <taxon>Saprospiria</taxon>
        <taxon>Saprospirales</taxon>
        <taxon>Haliscomenobacteraceae</taxon>
        <taxon>Haliscomenobacter</taxon>
    </lineage>
</organism>
<dbReference type="OrthoDB" id="9768004at2"/>
<dbReference type="eggNOG" id="COG1262">
    <property type="taxonomic scope" value="Bacteria"/>
</dbReference>
<evidence type="ECO:0000313" key="2">
    <source>
        <dbReference type="EMBL" id="AEE54238.1"/>
    </source>
</evidence>
<evidence type="ECO:0000313" key="3">
    <source>
        <dbReference type="Proteomes" id="UP000008461"/>
    </source>
</evidence>
<dbReference type="STRING" id="760192.Halhy_6420"/>
<dbReference type="Gene3D" id="3.90.1580.10">
    <property type="entry name" value="paralog of FGE (formylglycine-generating enzyme)"/>
    <property type="match status" value="1"/>
</dbReference>
<dbReference type="InterPro" id="IPR016187">
    <property type="entry name" value="CTDL_fold"/>
</dbReference>
<dbReference type="PANTHER" id="PTHR23150:SF19">
    <property type="entry name" value="FORMYLGLYCINE-GENERATING ENZYME"/>
    <property type="match status" value="1"/>
</dbReference>
<dbReference type="HOGENOM" id="CLU_012431_2_0_10"/>
<dbReference type="SUPFAM" id="SSF56436">
    <property type="entry name" value="C-type lectin-like"/>
    <property type="match status" value="1"/>
</dbReference>
<accession>F4KQ77</accession>
<sequence length="314" mass="35678">MKDYFILACMLSIFSVLKAQKAGELAKITIPGGKAEFSLAFIPAGQLPIQSADGKKLNIELDAFWMGTREVTYDEFIQFQYRRNDNNSSNWKDGKYSADAVTRPTPQYMDYTWGMGTLGGVPAVAMTQQGALRYCQWLFQKTGQFFRLPTEAEWEYACRAGAQGPQPEGVTEDNIGDYAWHYDNSTEKYHPTGQKKVNAWGLFDMLGNVAEWTADSYVDDYFGESSKNPKNPWHKPSAKYSHTIKGGSFDDNPEDCSCTKRVKSLPTLQKRDPQIPRSRWWNTDSSWLGFRIVRPVKQPTAAEIETYFKEAIVD</sequence>
<dbReference type="EMBL" id="CP002691">
    <property type="protein sequence ID" value="AEE54238.1"/>
    <property type="molecule type" value="Genomic_DNA"/>
</dbReference>
<dbReference type="PANTHER" id="PTHR23150">
    <property type="entry name" value="SULFATASE MODIFYING FACTOR 1, 2"/>
    <property type="match status" value="1"/>
</dbReference>